<organism evidence="3 4">
    <name type="scientific">Roseivirga spongicola</name>
    <dbReference type="NCBI Taxonomy" id="333140"/>
    <lineage>
        <taxon>Bacteria</taxon>
        <taxon>Pseudomonadati</taxon>
        <taxon>Bacteroidota</taxon>
        <taxon>Cytophagia</taxon>
        <taxon>Cytophagales</taxon>
        <taxon>Roseivirgaceae</taxon>
        <taxon>Roseivirga</taxon>
    </lineage>
</organism>
<dbReference type="CDD" id="cd20736">
    <property type="entry name" value="PoNe_Nuclease"/>
    <property type="match status" value="1"/>
</dbReference>
<dbReference type="InterPro" id="IPR011856">
    <property type="entry name" value="tRNA_endonuc-like_dom_sf"/>
</dbReference>
<dbReference type="InterPro" id="IPR011335">
    <property type="entry name" value="Restrct_endonuc-II-like"/>
</dbReference>
<name>A0A150XG25_9BACT</name>
<dbReference type="Pfam" id="PF02021">
    <property type="entry name" value="UPF0102"/>
    <property type="match status" value="1"/>
</dbReference>
<evidence type="ECO:0000313" key="4">
    <source>
        <dbReference type="Proteomes" id="UP000075606"/>
    </source>
</evidence>
<dbReference type="Proteomes" id="UP000075606">
    <property type="component" value="Unassembled WGS sequence"/>
</dbReference>
<dbReference type="EMBL" id="LRPC01000001">
    <property type="protein sequence ID" value="KYG77675.1"/>
    <property type="molecule type" value="Genomic_DNA"/>
</dbReference>
<keyword evidence="4" id="KW-1185">Reference proteome</keyword>
<evidence type="ECO:0000313" key="3">
    <source>
        <dbReference type="EMBL" id="KYG77675.1"/>
    </source>
</evidence>
<dbReference type="InterPro" id="IPR003509">
    <property type="entry name" value="UPF0102_YraN-like"/>
</dbReference>
<dbReference type="NCBIfam" id="NF009150">
    <property type="entry name" value="PRK12497.1-3"/>
    <property type="match status" value="1"/>
</dbReference>
<dbReference type="RefSeq" id="WP_068216271.1">
    <property type="nucleotide sequence ID" value="NZ_CP139724.1"/>
</dbReference>
<dbReference type="PANTHER" id="PTHR34039:SF1">
    <property type="entry name" value="UPF0102 PROTEIN YRAN"/>
    <property type="match status" value="1"/>
</dbReference>
<comment type="caution">
    <text evidence="3">The sequence shown here is derived from an EMBL/GenBank/DDBJ whole genome shotgun (WGS) entry which is preliminary data.</text>
</comment>
<dbReference type="HAMAP" id="MF_00048">
    <property type="entry name" value="UPF0102"/>
    <property type="match status" value="1"/>
</dbReference>
<evidence type="ECO:0000256" key="1">
    <source>
        <dbReference type="ARBA" id="ARBA00006738"/>
    </source>
</evidence>
<accession>A0A150XG25</accession>
<dbReference type="Gene3D" id="3.40.1350.10">
    <property type="match status" value="1"/>
</dbReference>
<gene>
    <name evidence="3" type="ORF">AWW68_02575</name>
</gene>
<dbReference type="SUPFAM" id="SSF52980">
    <property type="entry name" value="Restriction endonuclease-like"/>
    <property type="match status" value="1"/>
</dbReference>
<evidence type="ECO:0000256" key="2">
    <source>
        <dbReference type="HAMAP-Rule" id="MF_00048"/>
    </source>
</evidence>
<sequence>MQTFGKRGEAMAEIEMRQRGYKILARNYRHGKSEIDLIMQGEGLMIFVEVKTRSSNSFGFPEDFVSKNQQEAIIRAANYYVEEQGWKGDIRFDIVAIIVKQTTMQIEHLKDAFY</sequence>
<dbReference type="GO" id="GO:0003676">
    <property type="term" value="F:nucleic acid binding"/>
    <property type="evidence" value="ECO:0007669"/>
    <property type="project" value="InterPro"/>
</dbReference>
<comment type="similarity">
    <text evidence="1 2">Belongs to the UPF0102 family.</text>
</comment>
<dbReference type="PANTHER" id="PTHR34039">
    <property type="entry name" value="UPF0102 PROTEIN YRAN"/>
    <property type="match status" value="1"/>
</dbReference>
<dbReference type="NCBIfam" id="TIGR00252">
    <property type="entry name" value="YraN family protein"/>
    <property type="match status" value="1"/>
</dbReference>
<reference evidence="3 4" key="1">
    <citation type="submission" date="2016-01" db="EMBL/GenBank/DDBJ databases">
        <title>Genome sequencing of Roseivirga spongicola UST030701-084.</title>
        <authorList>
            <person name="Selvaratnam C."/>
            <person name="Thevarajoo S."/>
            <person name="Goh K.M."/>
            <person name="Ee R."/>
            <person name="Chan K.-G."/>
            <person name="Chong C.S."/>
        </authorList>
    </citation>
    <scope>NUCLEOTIDE SEQUENCE [LARGE SCALE GENOMIC DNA]</scope>
    <source>
        <strain evidence="3 4">UST030701-084</strain>
    </source>
</reference>
<dbReference type="OrthoDB" id="9802516at2"/>
<dbReference type="STRING" id="333140.AWW68_02575"/>
<dbReference type="AlphaFoldDB" id="A0A150XG25"/>
<protein>
    <recommendedName>
        <fullName evidence="2">UPF0102 protein AWW68_02575</fullName>
    </recommendedName>
</protein>
<proteinExistence type="inferred from homology"/>